<comment type="caution">
    <text evidence="1">The sequence shown here is derived from an EMBL/GenBank/DDBJ whole genome shotgun (WGS) entry which is preliminary data.</text>
</comment>
<accession>A0ABD0LVW1</accession>
<evidence type="ECO:0000313" key="1">
    <source>
        <dbReference type="EMBL" id="KAK7503657.1"/>
    </source>
</evidence>
<organism evidence="1 2">
    <name type="scientific">Batillaria attramentaria</name>
    <dbReference type="NCBI Taxonomy" id="370345"/>
    <lineage>
        <taxon>Eukaryota</taxon>
        <taxon>Metazoa</taxon>
        <taxon>Spiralia</taxon>
        <taxon>Lophotrochozoa</taxon>
        <taxon>Mollusca</taxon>
        <taxon>Gastropoda</taxon>
        <taxon>Caenogastropoda</taxon>
        <taxon>Sorbeoconcha</taxon>
        <taxon>Cerithioidea</taxon>
        <taxon>Batillariidae</taxon>
        <taxon>Batillaria</taxon>
    </lineage>
</organism>
<dbReference type="AlphaFoldDB" id="A0ABD0LVW1"/>
<sequence length="123" mass="13271">MLEEGVACACVFCLGLNFASIALKFRSDLTDIATYYVVHTQKNSTLRPAEEHFNGFAGSMSFGCPSPAAGRRALCSNNWIVFLAVLANECAFDIHISAVRSADVPADLPAARSAIRLFLSNVR</sequence>
<dbReference type="Proteomes" id="UP001519460">
    <property type="component" value="Unassembled WGS sequence"/>
</dbReference>
<reference evidence="1 2" key="1">
    <citation type="journal article" date="2023" name="Sci. Data">
        <title>Genome assembly of the Korean intertidal mud-creeper Batillaria attramentaria.</title>
        <authorList>
            <person name="Patra A.K."/>
            <person name="Ho P.T."/>
            <person name="Jun S."/>
            <person name="Lee S.J."/>
            <person name="Kim Y."/>
            <person name="Won Y.J."/>
        </authorList>
    </citation>
    <scope>NUCLEOTIDE SEQUENCE [LARGE SCALE GENOMIC DNA]</scope>
    <source>
        <strain evidence="1">Wonlab-2016</strain>
    </source>
</reference>
<protein>
    <submittedName>
        <fullName evidence="1">Uncharacterized protein</fullName>
    </submittedName>
</protein>
<dbReference type="EMBL" id="JACVVK020000019">
    <property type="protein sequence ID" value="KAK7503657.1"/>
    <property type="molecule type" value="Genomic_DNA"/>
</dbReference>
<name>A0ABD0LVW1_9CAEN</name>
<keyword evidence="2" id="KW-1185">Reference proteome</keyword>
<evidence type="ECO:0000313" key="2">
    <source>
        <dbReference type="Proteomes" id="UP001519460"/>
    </source>
</evidence>
<gene>
    <name evidence="1" type="ORF">BaRGS_00005196</name>
</gene>
<proteinExistence type="predicted"/>